<evidence type="ECO:0000313" key="8">
    <source>
        <dbReference type="Proteomes" id="UP001152484"/>
    </source>
</evidence>
<keyword evidence="1" id="KW-0479">Metal-binding</keyword>
<dbReference type="SUPFAM" id="SSF53098">
    <property type="entry name" value="Ribonuclease H-like"/>
    <property type="match status" value="1"/>
</dbReference>
<evidence type="ECO:0000256" key="5">
    <source>
        <dbReference type="ARBA" id="ARBA00023163"/>
    </source>
</evidence>
<feature type="domain" description="BED-type" evidence="6">
    <location>
        <begin position="70"/>
        <end position="112"/>
    </location>
</feature>
<dbReference type="InterPro" id="IPR012337">
    <property type="entry name" value="RNaseH-like_sf"/>
</dbReference>
<dbReference type="Pfam" id="PF02892">
    <property type="entry name" value="zf-BED"/>
    <property type="match status" value="1"/>
</dbReference>
<accession>A0A9P0Z6Y5</accession>
<evidence type="ECO:0000256" key="4">
    <source>
        <dbReference type="ARBA" id="ARBA00023015"/>
    </source>
</evidence>
<dbReference type="SMART" id="SM00614">
    <property type="entry name" value="ZnF_BED"/>
    <property type="match status" value="1"/>
</dbReference>
<evidence type="ECO:0000313" key="7">
    <source>
        <dbReference type="EMBL" id="CAH9088354.1"/>
    </source>
</evidence>
<sequence>MNSQVGSMSGKAGAGNVLDSWSFNNIEPKSFTVLDGSVLPSVDSMDMGIGSSEQGNAITTPKPRKKTITSVYLKYFETAPDGKTRRCKFCRQCYSIATATGNLGRHLSNRHPGYDKAAVFVGSAASELVTVAKKPQSQAKSPQLEFDHLNWLLIRWLVSVSLPPHAVGDKWLVNSLKLISPSSQLWSGEKFQMVIQEIYRSMREDLRLILDQISSKISIALVFWTSYEQIPYMSVTCQWIDENWLFQKVLLDVSRISCPCGGPEIHHALMKVLKLYNIENRVLHLTYDTTEHACHTLKDDMDIQKMNQYCYLPCAAHALNSIVSDGLRCTKSILSKVREFVLQANTSSKIMEEFVHFCHAYREGSWKNPLDASHRWSGNYQMLDIAHKAVKSMETIVQKYDEELGS</sequence>
<proteinExistence type="predicted"/>
<dbReference type="PANTHER" id="PTHR46481">
    <property type="entry name" value="ZINC FINGER BED DOMAIN-CONTAINING PROTEIN 4"/>
    <property type="match status" value="1"/>
</dbReference>
<evidence type="ECO:0000259" key="6">
    <source>
        <dbReference type="Pfam" id="PF02892"/>
    </source>
</evidence>
<feature type="non-terminal residue" evidence="7">
    <location>
        <position position="406"/>
    </location>
</feature>
<keyword evidence="3" id="KW-0862">Zinc</keyword>
<dbReference type="InterPro" id="IPR052035">
    <property type="entry name" value="ZnF_BED_domain_contain"/>
</dbReference>
<name>A0A9P0Z6Y5_CUSEU</name>
<dbReference type="PANTHER" id="PTHR46481:SF7">
    <property type="entry name" value="ZINC FINGER BED DOMAIN-CONTAINING PROTEIN RICESLEEPER 2-LIKE"/>
    <property type="match status" value="1"/>
</dbReference>
<dbReference type="Proteomes" id="UP001152484">
    <property type="component" value="Unassembled WGS sequence"/>
</dbReference>
<dbReference type="InterPro" id="IPR003656">
    <property type="entry name" value="Znf_BED"/>
</dbReference>
<dbReference type="OrthoDB" id="1715602at2759"/>
<dbReference type="AlphaFoldDB" id="A0A9P0Z6Y5"/>
<keyword evidence="8" id="KW-1185">Reference proteome</keyword>
<reference evidence="7" key="1">
    <citation type="submission" date="2022-07" db="EMBL/GenBank/DDBJ databases">
        <authorList>
            <person name="Macas J."/>
            <person name="Novak P."/>
            <person name="Neumann P."/>
        </authorList>
    </citation>
    <scope>NUCLEOTIDE SEQUENCE</scope>
</reference>
<dbReference type="GO" id="GO:0003677">
    <property type="term" value="F:DNA binding"/>
    <property type="evidence" value="ECO:0007669"/>
    <property type="project" value="InterPro"/>
</dbReference>
<keyword evidence="4" id="KW-0805">Transcription regulation</keyword>
<evidence type="ECO:0000256" key="3">
    <source>
        <dbReference type="ARBA" id="ARBA00022833"/>
    </source>
</evidence>
<dbReference type="GO" id="GO:0008270">
    <property type="term" value="F:zinc ion binding"/>
    <property type="evidence" value="ECO:0007669"/>
    <property type="project" value="UniProtKB-KW"/>
</dbReference>
<gene>
    <name evidence="7" type="ORF">CEURO_LOCUS10452</name>
</gene>
<evidence type="ECO:0000256" key="2">
    <source>
        <dbReference type="ARBA" id="ARBA00022771"/>
    </source>
</evidence>
<protein>
    <recommendedName>
        <fullName evidence="6">BED-type domain-containing protein</fullName>
    </recommendedName>
</protein>
<organism evidence="7 8">
    <name type="scientific">Cuscuta europaea</name>
    <name type="common">European dodder</name>
    <dbReference type="NCBI Taxonomy" id="41803"/>
    <lineage>
        <taxon>Eukaryota</taxon>
        <taxon>Viridiplantae</taxon>
        <taxon>Streptophyta</taxon>
        <taxon>Embryophyta</taxon>
        <taxon>Tracheophyta</taxon>
        <taxon>Spermatophyta</taxon>
        <taxon>Magnoliopsida</taxon>
        <taxon>eudicotyledons</taxon>
        <taxon>Gunneridae</taxon>
        <taxon>Pentapetalae</taxon>
        <taxon>asterids</taxon>
        <taxon>lamiids</taxon>
        <taxon>Solanales</taxon>
        <taxon>Convolvulaceae</taxon>
        <taxon>Cuscuteae</taxon>
        <taxon>Cuscuta</taxon>
        <taxon>Cuscuta subgen. Cuscuta</taxon>
    </lineage>
</organism>
<keyword evidence="5" id="KW-0804">Transcription</keyword>
<dbReference type="EMBL" id="CAMAPE010000019">
    <property type="protein sequence ID" value="CAH9088354.1"/>
    <property type="molecule type" value="Genomic_DNA"/>
</dbReference>
<comment type="caution">
    <text evidence="7">The sequence shown here is derived from an EMBL/GenBank/DDBJ whole genome shotgun (WGS) entry which is preliminary data.</text>
</comment>
<evidence type="ECO:0000256" key="1">
    <source>
        <dbReference type="ARBA" id="ARBA00022723"/>
    </source>
</evidence>
<keyword evidence="2" id="KW-0863">Zinc-finger</keyword>